<keyword evidence="2" id="KW-1185">Reference proteome</keyword>
<dbReference type="EMBL" id="CP015453">
    <property type="protein sequence ID" value="AWH94696.1"/>
    <property type="molecule type" value="Genomic_DNA"/>
</dbReference>
<organism evidence="1 2">
    <name type="scientific">Dietzia psychralcaliphila</name>
    <dbReference type="NCBI Taxonomy" id="139021"/>
    <lineage>
        <taxon>Bacteria</taxon>
        <taxon>Bacillati</taxon>
        <taxon>Actinomycetota</taxon>
        <taxon>Actinomycetes</taxon>
        <taxon>Mycobacteriales</taxon>
        <taxon>Dietziaceae</taxon>
        <taxon>Dietzia</taxon>
    </lineage>
</organism>
<gene>
    <name evidence="1" type="ORF">A6048_03345</name>
</gene>
<name>A0AAD0JSN0_9ACTN</name>
<dbReference type="KEGG" id="dpc:A6048_03345"/>
<dbReference type="Proteomes" id="UP000244903">
    <property type="component" value="Chromosome"/>
</dbReference>
<sequence length="162" mass="16661">MSVLSVQQTGALWSDSAESPGATISSGRLDISVGTSETRTEAYGFADLAMEDMMSGDSVQRPLHVHNTGSVAMQYRLVSAELGADLPLDLRVAAVSSESECLGSGDTAGSTLYSGALPSASTADRDLAAGASEIVCFRVEMVDDPTAGEEGAAVFTFQATQS</sequence>
<reference evidence="1 2" key="1">
    <citation type="submission" date="2016-04" db="EMBL/GenBank/DDBJ databases">
        <title>Complete genome sequence of the haloalkaliphilic hydrocarbon-degrading bacterium Dietzia psychralcaliphila ILA-1T, isolated from a drain of a fish product-processing plant.</title>
        <authorList>
            <person name="Zhao J."/>
            <person name="Hu B."/>
            <person name="Geng S."/>
            <person name="Nie Y."/>
            <person name="Tang Y."/>
        </authorList>
    </citation>
    <scope>NUCLEOTIDE SEQUENCE [LARGE SCALE GENOMIC DNA]</scope>
    <source>
        <strain evidence="1 2">ILA-1</strain>
    </source>
</reference>
<dbReference type="RefSeq" id="WP_107748774.1">
    <property type="nucleotide sequence ID" value="NZ_CP015453.1"/>
</dbReference>
<evidence type="ECO:0000313" key="1">
    <source>
        <dbReference type="EMBL" id="AWH94696.1"/>
    </source>
</evidence>
<evidence type="ECO:0000313" key="2">
    <source>
        <dbReference type="Proteomes" id="UP000244903"/>
    </source>
</evidence>
<accession>A0AAD0JSN0</accession>
<dbReference type="AlphaFoldDB" id="A0AAD0JSN0"/>
<proteinExistence type="predicted"/>
<protein>
    <submittedName>
        <fullName evidence="1">Uncharacterized protein</fullName>
    </submittedName>
</protein>